<dbReference type="GO" id="GO:0006355">
    <property type="term" value="P:regulation of DNA-templated transcription"/>
    <property type="evidence" value="ECO:0007669"/>
    <property type="project" value="InterPro"/>
</dbReference>
<dbReference type="SMART" id="SM00421">
    <property type="entry name" value="HTH_LUXR"/>
    <property type="match status" value="1"/>
</dbReference>
<reference evidence="6 7" key="1">
    <citation type="submission" date="2019-01" db="EMBL/GenBank/DDBJ databases">
        <title>Novel species of Nocardioides.</title>
        <authorList>
            <person name="Liu Q."/>
            <person name="Xin Y.-H."/>
        </authorList>
    </citation>
    <scope>NUCLEOTIDE SEQUENCE [LARGE SCALE GENOMIC DNA]</scope>
    <source>
        <strain evidence="6 7">CGMCC 4.6875</strain>
    </source>
</reference>
<dbReference type="Gene3D" id="1.10.10.10">
    <property type="entry name" value="Winged helix-like DNA-binding domain superfamily/Winged helix DNA-binding domain"/>
    <property type="match status" value="1"/>
</dbReference>
<evidence type="ECO:0000259" key="5">
    <source>
        <dbReference type="PROSITE" id="PS50043"/>
    </source>
</evidence>
<dbReference type="PANTHER" id="PTHR44688">
    <property type="entry name" value="DNA-BINDING TRANSCRIPTIONAL ACTIVATOR DEVR_DOSR"/>
    <property type="match status" value="1"/>
</dbReference>
<dbReference type="InterPro" id="IPR000792">
    <property type="entry name" value="Tscrpt_reg_LuxR_C"/>
</dbReference>
<dbReference type="InterPro" id="IPR027417">
    <property type="entry name" value="P-loop_NTPase"/>
</dbReference>
<dbReference type="CDD" id="cd06170">
    <property type="entry name" value="LuxR_C_like"/>
    <property type="match status" value="1"/>
</dbReference>
<keyword evidence="7" id="KW-1185">Reference proteome</keyword>
<feature type="region of interest" description="Disordered" evidence="4">
    <location>
        <begin position="1"/>
        <end position="36"/>
    </location>
</feature>
<dbReference type="InterPro" id="IPR016032">
    <property type="entry name" value="Sig_transdc_resp-reg_C-effctor"/>
</dbReference>
<dbReference type="OrthoDB" id="483at2"/>
<evidence type="ECO:0000313" key="6">
    <source>
        <dbReference type="EMBL" id="RYC00784.1"/>
    </source>
</evidence>
<dbReference type="SUPFAM" id="SSF46894">
    <property type="entry name" value="C-terminal effector domain of the bipartite response regulators"/>
    <property type="match status" value="1"/>
</dbReference>
<accession>A0A4Q2SDP3</accession>
<protein>
    <submittedName>
        <fullName evidence="6">Helix-turn-helix transcriptional regulator</fullName>
    </submittedName>
</protein>
<evidence type="ECO:0000256" key="4">
    <source>
        <dbReference type="SAM" id="MobiDB-lite"/>
    </source>
</evidence>
<gene>
    <name evidence="6" type="ORF">EUA07_13935</name>
</gene>
<evidence type="ECO:0000256" key="3">
    <source>
        <dbReference type="ARBA" id="ARBA00023163"/>
    </source>
</evidence>
<keyword evidence="2" id="KW-0238">DNA-binding</keyword>
<dbReference type="AlphaFoldDB" id="A0A4Q2SDP3"/>
<proteinExistence type="predicted"/>
<evidence type="ECO:0000256" key="2">
    <source>
        <dbReference type="ARBA" id="ARBA00023125"/>
    </source>
</evidence>
<organism evidence="6 7">
    <name type="scientific">Nocardioides ganghwensis</name>
    <dbReference type="NCBI Taxonomy" id="252230"/>
    <lineage>
        <taxon>Bacteria</taxon>
        <taxon>Bacillati</taxon>
        <taxon>Actinomycetota</taxon>
        <taxon>Actinomycetes</taxon>
        <taxon>Propionibacteriales</taxon>
        <taxon>Nocardioidaceae</taxon>
        <taxon>Nocardioides</taxon>
    </lineage>
</organism>
<dbReference type="GO" id="GO:0003677">
    <property type="term" value="F:DNA binding"/>
    <property type="evidence" value="ECO:0007669"/>
    <property type="project" value="UniProtKB-KW"/>
</dbReference>
<dbReference type="EMBL" id="SDWU01000014">
    <property type="protein sequence ID" value="RYC00784.1"/>
    <property type="molecule type" value="Genomic_DNA"/>
</dbReference>
<keyword evidence="1" id="KW-0805">Transcription regulation</keyword>
<dbReference type="InterPro" id="IPR036388">
    <property type="entry name" value="WH-like_DNA-bd_sf"/>
</dbReference>
<dbReference type="PROSITE" id="PS00622">
    <property type="entry name" value="HTH_LUXR_1"/>
    <property type="match status" value="1"/>
</dbReference>
<evidence type="ECO:0000256" key="1">
    <source>
        <dbReference type="ARBA" id="ARBA00023015"/>
    </source>
</evidence>
<dbReference type="PROSITE" id="PS50043">
    <property type="entry name" value="HTH_LUXR_2"/>
    <property type="match status" value="1"/>
</dbReference>
<dbReference type="PANTHER" id="PTHR44688:SF16">
    <property type="entry name" value="DNA-BINDING TRANSCRIPTIONAL ACTIVATOR DEVR_DOSR"/>
    <property type="match status" value="1"/>
</dbReference>
<comment type="caution">
    <text evidence="6">The sequence shown here is derived from an EMBL/GenBank/DDBJ whole genome shotgun (WGS) entry which is preliminary data.</text>
</comment>
<dbReference type="Pfam" id="PF00196">
    <property type="entry name" value="GerE"/>
    <property type="match status" value="1"/>
</dbReference>
<dbReference type="RefSeq" id="WP_129455779.1">
    <property type="nucleotide sequence ID" value="NZ_JACXYX010000015.1"/>
</dbReference>
<sequence length="939" mass="97161">MSTWGPPPGVERPGNPGSGAPAPASGKSPNSPRDLVGRDRELGVVRQLLDHVRAGEAAALHVEGEPGMGKTLLLQQVRSMAVGFTCLSATGIESEATLAHAGLLELLTPVRHLLGEVPEGQAAALGVALGWTSSGAPADRFLVAAGTLSLLAAAAVRTPVLVLVDDLHWLDRESADAILFAARRLNADAVGFVTSARSGVLPPELVHGLPALHLGGLDDREAGELLRADVAAPVVRQLTDLTGGNPLALLEVSGRLSAAQRVGASPLPDALPVGARLHTVYDAVVGALPDHVRLAVLLTALDRGVAPSAAPAESFDEAVARGVLVADGVGHGFRHPLIRSAALRLASPSELRDAHRLLAGHVPRGSAAHAHHCAAAATGPDDLVADALAQTAAAARSRLGYAAASAALERSALLTRDHRVAADRLAAAAQDAFVAGDLALTRGLVDRVLASSGASAETRGRAHFTLGMMEQYAGSVARAADHLAGACAALEGAELVDALTERALVAFRLNDLATFADCAAGIEAAADVDDPAQHLRLRFTGGMARAIAGDHESAQGMLGGLTDLALSEELRDDPRSLLLVALAAGLTGTVGDALARAAGRVDDVRRRGAIGVLMPILAISASGRAMVGDHAGAFAEAGEAVELADWLGYVADAAVAVEQLAWQYAARGLHDEARAALERARRLIDRAETTTAAAHHAITAAFCALCREDLALVVDLLEARIAIDGGVGAMGEPLGVAPLLVEAYVGLGRADDARSLSQRLADATPVASPVELTAQVQRCRALTAGDRAEAHRSFEAALESYAAHPDAFERARTHLMFGSRLRRDGLRVLAREQLRAAHETFTELELTRWVRVAAAELDATGATVRTAGDGEPRDLTSQETRVALLVAAGKSNKEVAAALFLSPRTVERHLGSVFRKKGFRSRTELARAFAARGDAGAGG</sequence>
<dbReference type="InterPro" id="IPR041664">
    <property type="entry name" value="AAA_16"/>
</dbReference>
<dbReference type="PRINTS" id="PR00038">
    <property type="entry name" value="HTHLUXR"/>
</dbReference>
<evidence type="ECO:0000313" key="7">
    <source>
        <dbReference type="Proteomes" id="UP000293291"/>
    </source>
</evidence>
<dbReference type="Pfam" id="PF13191">
    <property type="entry name" value="AAA_16"/>
    <property type="match status" value="1"/>
</dbReference>
<dbReference type="SUPFAM" id="SSF52540">
    <property type="entry name" value="P-loop containing nucleoside triphosphate hydrolases"/>
    <property type="match status" value="1"/>
</dbReference>
<dbReference type="SUPFAM" id="SSF48452">
    <property type="entry name" value="TPR-like"/>
    <property type="match status" value="1"/>
</dbReference>
<keyword evidence="3" id="KW-0804">Transcription</keyword>
<feature type="compositionally biased region" description="Low complexity" evidence="4">
    <location>
        <begin position="13"/>
        <end position="32"/>
    </location>
</feature>
<dbReference type="Proteomes" id="UP000293291">
    <property type="component" value="Unassembled WGS sequence"/>
</dbReference>
<feature type="domain" description="HTH luxR-type" evidence="5">
    <location>
        <begin position="868"/>
        <end position="933"/>
    </location>
</feature>
<name>A0A4Q2SDP3_9ACTN</name>
<dbReference type="InterPro" id="IPR011990">
    <property type="entry name" value="TPR-like_helical_dom_sf"/>
</dbReference>
<feature type="compositionally biased region" description="Pro residues" evidence="4">
    <location>
        <begin position="1"/>
        <end position="10"/>
    </location>
</feature>